<reference evidence="2 3" key="1">
    <citation type="journal article" date="2017" name="Nat. Ecol. Evol.">
        <title>Scallop genome provides insights into evolution of bilaterian karyotype and development.</title>
        <authorList>
            <person name="Wang S."/>
            <person name="Zhang J."/>
            <person name="Jiao W."/>
            <person name="Li J."/>
            <person name="Xun X."/>
            <person name="Sun Y."/>
            <person name="Guo X."/>
            <person name="Huan P."/>
            <person name="Dong B."/>
            <person name="Zhang L."/>
            <person name="Hu X."/>
            <person name="Sun X."/>
            <person name="Wang J."/>
            <person name="Zhao C."/>
            <person name="Wang Y."/>
            <person name="Wang D."/>
            <person name="Huang X."/>
            <person name="Wang R."/>
            <person name="Lv J."/>
            <person name="Li Y."/>
            <person name="Zhang Z."/>
            <person name="Liu B."/>
            <person name="Lu W."/>
            <person name="Hui Y."/>
            <person name="Liang J."/>
            <person name="Zhou Z."/>
            <person name="Hou R."/>
            <person name="Li X."/>
            <person name="Liu Y."/>
            <person name="Li H."/>
            <person name="Ning X."/>
            <person name="Lin Y."/>
            <person name="Zhao L."/>
            <person name="Xing Q."/>
            <person name="Dou J."/>
            <person name="Li Y."/>
            <person name="Mao J."/>
            <person name="Guo H."/>
            <person name="Dou H."/>
            <person name="Li T."/>
            <person name="Mu C."/>
            <person name="Jiang W."/>
            <person name="Fu Q."/>
            <person name="Fu X."/>
            <person name="Miao Y."/>
            <person name="Liu J."/>
            <person name="Yu Q."/>
            <person name="Li R."/>
            <person name="Liao H."/>
            <person name="Li X."/>
            <person name="Kong Y."/>
            <person name="Jiang Z."/>
            <person name="Chourrout D."/>
            <person name="Li R."/>
            <person name="Bao Z."/>
        </authorList>
    </citation>
    <scope>NUCLEOTIDE SEQUENCE [LARGE SCALE GENOMIC DNA]</scope>
    <source>
        <strain evidence="2 3">PY_sf001</strain>
    </source>
</reference>
<dbReference type="AlphaFoldDB" id="A0A210PH11"/>
<proteinExistence type="predicted"/>
<keyword evidence="1" id="KW-0732">Signal</keyword>
<dbReference type="PANTHER" id="PTHR38564">
    <property type="entry name" value="SI:CH73-250A16.5-RELATED"/>
    <property type="match status" value="1"/>
</dbReference>
<accession>A0A210PH11</accession>
<evidence type="ECO:0000313" key="2">
    <source>
        <dbReference type="EMBL" id="OWF35757.1"/>
    </source>
</evidence>
<dbReference type="Proteomes" id="UP000242188">
    <property type="component" value="Unassembled WGS sequence"/>
</dbReference>
<feature type="chain" id="PRO_5012577890" evidence="1">
    <location>
        <begin position="24"/>
        <end position="168"/>
    </location>
</feature>
<protein>
    <submittedName>
        <fullName evidence="2">Uncharacterized protein</fullName>
    </submittedName>
</protein>
<evidence type="ECO:0000313" key="3">
    <source>
        <dbReference type="Proteomes" id="UP000242188"/>
    </source>
</evidence>
<evidence type="ECO:0000256" key="1">
    <source>
        <dbReference type="SAM" id="SignalP"/>
    </source>
</evidence>
<feature type="signal peptide" evidence="1">
    <location>
        <begin position="1"/>
        <end position="23"/>
    </location>
</feature>
<dbReference type="PANTHER" id="PTHR38564:SF2">
    <property type="entry name" value="WU:FC46H12 PRECURSOR"/>
    <property type="match status" value="1"/>
</dbReference>
<organism evidence="2 3">
    <name type="scientific">Mizuhopecten yessoensis</name>
    <name type="common">Japanese scallop</name>
    <name type="synonym">Patinopecten yessoensis</name>
    <dbReference type="NCBI Taxonomy" id="6573"/>
    <lineage>
        <taxon>Eukaryota</taxon>
        <taxon>Metazoa</taxon>
        <taxon>Spiralia</taxon>
        <taxon>Lophotrochozoa</taxon>
        <taxon>Mollusca</taxon>
        <taxon>Bivalvia</taxon>
        <taxon>Autobranchia</taxon>
        <taxon>Pteriomorphia</taxon>
        <taxon>Pectinida</taxon>
        <taxon>Pectinoidea</taxon>
        <taxon>Pectinidae</taxon>
        <taxon>Mizuhopecten</taxon>
    </lineage>
</organism>
<comment type="caution">
    <text evidence="2">The sequence shown here is derived from an EMBL/GenBank/DDBJ whole genome shotgun (WGS) entry which is preliminary data.</text>
</comment>
<name>A0A210PH11_MIZYE</name>
<sequence>MSSSVSLAFLGCILAASCTTLVGYPLHASCKTALTFGVSCDTVRTKLVSQINLWKSRDLCKINTPELNEKCLYAMVSSDASVLKATHETPLHPYIDDISFAFTTKGSGCGVEGYSRSRTWYAYLDSGTNYCNMNNLVTGSGLNTSVGYAETTSDDICTQYSSANCTRY</sequence>
<keyword evidence="3" id="KW-1185">Reference proteome</keyword>
<gene>
    <name evidence="2" type="ORF">KP79_PYT19160</name>
</gene>
<dbReference type="EMBL" id="NEDP02076709">
    <property type="protein sequence ID" value="OWF35757.1"/>
    <property type="molecule type" value="Genomic_DNA"/>
</dbReference>
<dbReference type="OrthoDB" id="5946254at2759"/>